<sequence>MAPATALTADQIRAARRDAPTPRARDFAESLGLAEAQLLAAHQGHGATRITAHPDRLMPAVEGLGEVMALTRMAGCVHEKIGRYGNYQSGDHACMVLNGVIDLRLFPRHWVHGFAVEEMTDTGPRRSLQVFDAAGDAVHKIHLRDRSDHAAWAGLVAELALSDAPDTLVPDARAAPEAAKLRTDRAEDLRTGWDRLTDTHQFLMMVARLKMNRLGAYRLAGAPYARALAPSAMAALLDRLAQGALPVMIFVGNPGCIQIHSGPIRRIEGMGPWLNVLDPGFNLHLRGDHVAELWEVHKPTRRGPVTSVEAFNAQGRILCQIFGTHKPQDRMAEFADLVAGLPARAAEVPA</sequence>
<name>A0A1G8P275_9RHOB</name>
<dbReference type="GO" id="GO:0006826">
    <property type="term" value="P:iron ion transport"/>
    <property type="evidence" value="ECO:0007669"/>
    <property type="project" value="InterPro"/>
</dbReference>
<dbReference type="EMBL" id="FNEJ01000011">
    <property type="protein sequence ID" value="SDI86532.1"/>
    <property type="molecule type" value="Genomic_DNA"/>
</dbReference>
<organism evidence="2 3">
    <name type="scientific">Salipiger marinus</name>
    <dbReference type="NCBI Taxonomy" id="555512"/>
    <lineage>
        <taxon>Bacteria</taxon>
        <taxon>Pseudomonadati</taxon>
        <taxon>Pseudomonadota</taxon>
        <taxon>Alphaproteobacteria</taxon>
        <taxon>Rhodobacterales</taxon>
        <taxon>Roseobacteraceae</taxon>
        <taxon>Salipiger</taxon>
    </lineage>
</organism>
<dbReference type="OrthoDB" id="316630at2"/>
<evidence type="ECO:0000313" key="2">
    <source>
        <dbReference type="EMBL" id="SDI86532.1"/>
    </source>
</evidence>
<dbReference type="InterPro" id="IPR007845">
    <property type="entry name" value="HemS/ChuX_dom"/>
</dbReference>
<accession>A0A1G8P275</accession>
<dbReference type="InterPro" id="IPR053733">
    <property type="entry name" value="Heme_Transport_Util_sf"/>
</dbReference>
<dbReference type="STRING" id="555512.SAMN04487993_1011127"/>
<protein>
    <submittedName>
        <fullName evidence="2">Putative hemin transport protein</fullName>
    </submittedName>
</protein>
<dbReference type="CDD" id="cd16831">
    <property type="entry name" value="HemS-like_C"/>
    <property type="match status" value="1"/>
</dbReference>
<reference evidence="2 3" key="1">
    <citation type="submission" date="2016-10" db="EMBL/GenBank/DDBJ databases">
        <authorList>
            <person name="de Groot N.N."/>
        </authorList>
    </citation>
    <scope>NUCLEOTIDE SEQUENCE [LARGE SCALE GENOMIC DNA]</scope>
    <source>
        <strain evidence="2 3">DSM 26424</strain>
    </source>
</reference>
<dbReference type="CDD" id="cd16830">
    <property type="entry name" value="HemS-like_N"/>
    <property type="match status" value="1"/>
</dbReference>
<dbReference type="RefSeq" id="WP_089848062.1">
    <property type="nucleotide sequence ID" value="NZ_FNEJ01000011.1"/>
</dbReference>
<evidence type="ECO:0000313" key="3">
    <source>
        <dbReference type="Proteomes" id="UP000199093"/>
    </source>
</evidence>
<feature type="domain" description="Haemin-degrading HemS/ChuX" evidence="1">
    <location>
        <begin position="33"/>
        <end position="159"/>
    </location>
</feature>
<dbReference type="AlphaFoldDB" id="A0A1G8P275"/>
<dbReference type="SUPFAM" id="SSF144064">
    <property type="entry name" value="Heme iron utilization protein-like"/>
    <property type="match status" value="1"/>
</dbReference>
<dbReference type="Gene3D" id="3.40.1570.10">
    <property type="entry name" value="HemS/ChuS/ChuX like domains"/>
    <property type="match status" value="2"/>
</dbReference>
<keyword evidence="3" id="KW-1185">Reference proteome</keyword>
<proteinExistence type="predicted"/>
<dbReference type="Pfam" id="PF05171">
    <property type="entry name" value="HemS"/>
    <property type="match status" value="2"/>
</dbReference>
<dbReference type="Proteomes" id="UP000199093">
    <property type="component" value="Unassembled WGS sequence"/>
</dbReference>
<feature type="domain" description="Haemin-degrading HemS/ChuX" evidence="1">
    <location>
        <begin position="210"/>
        <end position="340"/>
    </location>
</feature>
<evidence type="ECO:0000259" key="1">
    <source>
        <dbReference type="Pfam" id="PF05171"/>
    </source>
</evidence>
<gene>
    <name evidence="2" type="ORF">SAMN04487993_1011127</name>
</gene>